<evidence type="ECO:0000313" key="2">
    <source>
        <dbReference type="Proteomes" id="UP001597086"/>
    </source>
</evidence>
<evidence type="ECO:0008006" key="3">
    <source>
        <dbReference type="Google" id="ProtNLM"/>
    </source>
</evidence>
<reference evidence="2" key="1">
    <citation type="journal article" date="2019" name="Int. J. Syst. Evol. Microbiol.">
        <title>The Global Catalogue of Microorganisms (GCM) 10K type strain sequencing project: providing services to taxonomists for standard genome sequencing and annotation.</title>
        <authorList>
            <consortium name="The Broad Institute Genomics Platform"/>
            <consortium name="The Broad Institute Genome Sequencing Center for Infectious Disease"/>
            <person name="Wu L."/>
            <person name="Ma J."/>
        </authorList>
    </citation>
    <scope>NUCLEOTIDE SEQUENCE [LARGE SCALE GENOMIC DNA]</scope>
    <source>
        <strain evidence="2">CCUG 56098</strain>
    </source>
</reference>
<organism evidence="1 2">
    <name type="scientific">Winogradskyella rapida</name>
    <dbReference type="NCBI Taxonomy" id="549701"/>
    <lineage>
        <taxon>Bacteria</taxon>
        <taxon>Pseudomonadati</taxon>
        <taxon>Bacteroidota</taxon>
        <taxon>Flavobacteriia</taxon>
        <taxon>Flavobacteriales</taxon>
        <taxon>Flavobacteriaceae</taxon>
        <taxon>Winogradskyella</taxon>
    </lineage>
</organism>
<accession>A0ABW3KLF5</accession>
<dbReference type="RefSeq" id="WP_386113434.1">
    <property type="nucleotide sequence ID" value="NZ_JBHTKM010000007.1"/>
</dbReference>
<dbReference type="Proteomes" id="UP001597086">
    <property type="component" value="Unassembled WGS sequence"/>
</dbReference>
<dbReference type="EMBL" id="JBHTKM010000007">
    <property type="protein sequence ID" value="MFD1014656.1"/>
    <property type="molecule type" value="Genomic_DNA"/>
</dbReference>
<sequence>MNESELNELKNIEEFNSIGYHYTIMYMARIHSQAEFLFAKVLALRGKVYSNYEASEIIEAFTIKTICDWEWYAEKMIYECLKVDTTQLSKELELKLPKTISNDECIAYLNGLGYFDLRSVNNLKKIGRKILTDKNNPFQNISSEARNQIDDFYSLRNYVAHKSSKSKRTLIKTYSKYNQNEFIEVGDFLLSKTDENKKNIRFQDFGSSFWLASFNIMEFTYPKMYKWIVQDEKIYNDKCHLRFHYLMEISPNKPK</sequence>
<name>A0ABW3KLF5_9FLAO</name>
<gene>
    <name evidence="1" type="ORF">ACFQ13_01875</name>
</gene>
<evidence type="ECO:0000313" key="1">
    <source>
        <dbReference type="EMBL" id="MFD1014656.1"/>
    </source>
</evidence>
<comment type="caution">
    <text evidence="1">The sequence shown here is derived from an EMBL/GenBank/DDBJ whole genome shotgun (WGS) entry which is preliminary data.</text>
</comment>
<protein>
    <recommendedName>
        <fullName evidence="3">RiboL-PSP-HEPN domain-containing protein</fullName>
    </recommendedName>
</protein>
<keyword evidence="2" id="KW-1185">Reference proteome</keyword>
<proteinExistence type="predicted"/>